<dbReference type="Proteomes" id="UP000824120">
    <property type="component" value="Chromosome 3"/>
</dbReference>
<accession>A0A9J5ZSV4</accession>
<keyword evidence="2" id="KW-1185">Reference proteome</keyword>
<organism evidence="1 2">
    <name type="scientific">Solanum commersonii</name>
    <name type="common">Commerson's wild potato</name>
    <name type="synonym">Commerson's nightshade</name>
    <dbReference type="NCBI Taxonomy" id="4109"/>
    <lineage>
        <taxon>Eukaryota</taxon>
        <taxon>Viridiplantae</taxon>
        <taxon>Streptophyta</taxon>
        <taxon>Embryophyta</taxon>
        <taxon>Tracheophyta</taxon>
        <taxon>Spermatophyta</taxon>
        <taxon>Magnoliopsida</taxon>
        <taxon>eudicotyledons</taxon>
        <taxon>Gunneridae</taxon>
        <taxon>Pentapetalae</taxon>
        <taxon>asterids</taxon>
        <taxon>lamiids</taxon>
        <taxon>Solanales</taxon>
        <taxon>Solanaceae</taxon>
        <taxon>Solanoideae</taxon>
        <taxon>Solaneae</taxon>
        <taxon>Solanum</taxon>
    </lineage>
</organism>
<dbReference type="PANTHER" id="PTHR33233:SF17">
    <property type="entry name" value="DUF4283 DOMAIN-CONTAINING PROTEIN"/>
    <property type="match status" value="1"/>
</dbReference>
<dbReference type="AlphaFoldDB" id="A0A9J5ZSV4"/>
<evidence type="ECO:0000313" key="1">
    <source>
        <dbReference type="EMBL" id="KAG5615100.1"/>
    </source>
</evidence>
<name>A0A9J5ZSV4_SOLCO</name>
<dbReference type="OrthoDB" id="1302923at2759"/>
<proteinExistence type="predicted"/>
<protein>
    <submittedName>
        <fullName evidence="1">Uncharacterized protein</fullName>
    </submittedName>
</protein>
<gene>
    <name evidence="1" type="ORF">H5410_014924</name>
</gene>
<sequence length="125" mass="14321">MDNYVSNKIQIKYCNQDPIPEPNFTFTHELMSIITLWVKFCGLLVGYWSTSVLNKVVSVVGKPLYTDKCTAQSERISHARILIEVDVAQKLPDEVEIDTPYGVLKQHTQYDWILSFCNDCLIFGS</sequence>
<comment type="caution">
    <text evidence="1">The sequence shown here is derived from an EMBL/GenBank/DDBJ whole genome shotgun (WGS) entry which is preliminary data.</text>
</comment>
<reference evidence="1 2" key="1">
    <citation type="submission" date="2020-09" db="EMBL/GenBank/DDBJ databases">
        <title>De no assembly of potato wild relative species, Solanum commersonii.</title>
        <authorList>
            <person name="Cho K."/>
        </authorList>
    </citation>
    <scope>NUCLEOTIDE SEQUENCE [LARGE SCALE GENOMIC DNA]</scope>
    <source>
        <strain evidence="1">LZ3.2</strain>
        <tissue evidence="1">Leaf</tissue>
    </source>
</reference>
<dbReference type="EMBL" id="JACXVP010000003">
    <property type="protein sequence ID" value="KAG5615100.1"/>
    <property type="molecule type" value="Genomic_DNA"/>
</dbReference>
<dbReference type="PANTHER" id="PTHR33233">
    <property type="entry name" value="ENDONUCLEASE/EXONUCLEASE/PHOSPHATASE"/>
    <property type="match status" value="1"/>
</dbReference>
<evidence type="ECO:0000313" key="2">
    <source>
        <dbReference type="Proteomes" id="UP000824120"/>
    </source>
</evidence>